<organism evidence="2 3">
    <name type="scientific">[Lactobacillus] rogosae</name>
    <dbReference type="NCBI Taxonomy" id="706562"/>
    <lineage>
        <taxon>Bacteria</taxon>
        <taxon>Bacillati</taxon>
        <taxon>Bacillota</taxon>
        <taxon>Clostridia</taxon>
        <taxon>Lachnospirales</taxon>
        <taxon>Lachnospiraceae</taxon>
        <taxon>Lachnospira</taxon>
    </lineage>
</organism>
<dbReference type="Pfam" id="PF14014">
    <property type="entry name" value="DUF4230"/>
    <property type="match status" value="1"/>
</dbReference>
<evidence type="ECO:0000256" key="1">
    <source>
        <dbReference type="SAM" id="Phobius"/>
    </source>
</evidence>
<keyword evidence="1" id="KW-1133">Transmembrane helix</keyword>
<gene>
    <name evidence="2" type="ORF">WMO14_11980</name>
</gene>
<sequence>MSRNKLQKVLDIKFIIAVIIIILLCAVLVYTRKEAKSNYVSDEKITEIGFENIGELATQSVTTTTVRVETKDLKLFNVSIPLTQSKYIYTYNTTIKAGINFSDVKWQLGDTDDTSHNIYVDIPEVKTLSADIDLDSFKVLHEENNIFSPITLTEHNDSLIQLRENALSDAINSGLYDRALDNAKTILTSFISQVYPSNEYNIIFSERASE</sequence>
<dbReference type="Proteomes" id="UP001442364">
    <property type="component" value="Unassembled WGS sequence"/>
</dbReference>
<keyword evidence="1" id="KW-0812">Transmembrane</keyword>
<keyword evidence="3" id="KW-1185">Reference proteome</keyword>
<dbReference type="InterPro" id="IPR025324">
    <property type="entry name" value="DUF4230"/>
</dbReference>
<evidence type="ECO:0000313" key="2">
    <source>
        <dbReference type="EMBL" id="MEQ2380576.1"/>
    </source>
</evidence>
<reference evidence="2 3" key="1">
    <citation type="submission" date="2024-03" db="EMBL/GenBank/DDBJ databases">
        <title>Human intestinal bacterial collection.</title>
        <authorList>
            <person name="Pauvert C."/>
            <person name="Hitch T.C.A."/>
            <person name="Clavel T."/>
        </authorList>
    </citation>
    <scope>NUCLEOTIDE SEQUENCE [LARGE SCALE GENOMIC DNA]</scope>
    <source>
        <strain evidence="2 3">CLA-AA-H255</strain>
    </source>
</reference>
<name>A0ABV1BXW1_9FIRM</name>
<keyword evidence="1" id="KW-0472">Membrane</keyword>
<dbReference type="EMBL" id="JBBMER010000010">
    <property type="protein sequence ID" value="MEQ2380576.1"/>
    <property type="molecule type" value="Genomic_DNA"/>
</dbReference>
<evidence type="ECO:0000313" key="3">
    <source>
        <dbReference type="Proteomes" id="UP001442364"/>
    </source>
</evidence>
<accession>A0ABV1BXW1</accession>
<protein>
    <submittedName>
        <fullName evidence="2">DUF4230 domain-containing protein</fullName>
    </submittedName>
</protein>
<comment type="caution">
    <text evidence="2">The sequence shown here is derived from an EMBL/GenBank/DDBJ whole genome shotgun (WGS) entry which is preliminary data.</text>
</comment>
<proteinExistence type="predicted"/>
<feature type="transmembrane region" description="Helical" evidence="1">
    <location>
        <begin position="12"/>
        <end position="31"/>
    </location>
</feature>
<dbReference type="RefSeq" id="WP_055176839.1">
    <property type="nucleotide sequence ID" value="NZ_DAWDAH010000023.1"/>
</dbReference>